<proteinExistence type="predicted"/>
<dbReference type="EMBL" id="JADZLT010000049">
    <property type="protein sequence ID" value="MBH0237887.1"/>
    <property type="molecule type" value="Genomic_DNA"/>
</dbReference>
<dbReference type="Gene3D" id="1.20.120.10">
    <property type="entry name" value="Cytochrome c/b562"/>
    <property type="match status" value="1"/>
</dbReference>
<name>A0A931I029_9HYPH</name>
<evidence type="ECO:0000313" key="2">
    <source>
        <dbReference type="Proteomes" id="UP000631694"/>
    </source>
</evidence>
<dbReference type="AlphaFoldDB" id="A0A931I029"/>
<comment type="caution">
    <text evidence="1">The sequence shown here is derived from an EMBL/GenBank/DDBJ whole genome shotgun (WGS) entry which is preliminary data.</text>
</comment>
<dbReference type="Proteomes" id="UP000631694">
    <property type="component" value="Unassembled WGS sequence"/>
</dbReference>
<dbReference type="GO" id="GO:0005506">
    <property type="term" value="F:iron ion binding"/>
    <property type="evidence" value="ECO:0007669"/>
    <property type="project" value="InterPro"/>
</dbReference>
<protein>
    <submittedName>
        <fullName evidence="1">Cytochrome c</fullName>
    </submittedName>
</protein>
<gene>
    <name evidence="1" type="ORF">I5731_08650</name>
</gene>
<reference evidence="1" key="1">
    <citation type="submission" date="2020-12" db="EMBL/GenBank/DDBJ databases">
        <title>Methylobrevis albus sp. nov., isolated from fresh water lack sediment.</title>
        <authorList>
            <person name="Zou Q."/>
        </authorList>
    </citation>
    <scope>NUCLEOTIDE SEQUENCE</scope>
    <source>
        <strain evidence="1">L22</strain>
    </source>
</reference>
<keyword evidence="2" id="KW-1185">Reference proteome</keyword>
<sequence>MTRLIGTRARRAAAALGLAGLIAVLPPPSLLRAADPVEARQRLMVSVVRATRIPREMAQGKTEIDAAAVRAAMLPVIEAAAVLPGLFPDSSSGMKSGALPAVWREPEAFRAGFTALEQAAVQLVFAAEQGGDAFAFAFDAYAATCDSCHARYRAAE</sequence>
<dbReference type="Pfam" id="PF01322">
    <property type="entry name" value="Cytochrom_C_2"/>
    <property type="match status" value="1"/>
</dbReference>
<organism evidence="1 2">
    <name type="scientific">Methylobrevis albus</name>
    <dbReference type="NCBI Taxonomy" id="2793297"/>
    <lineage>
        <taxon>Bacteria</taxon>
        <taxon>Pseudomonadati</taxon>
        <taxon>Pseudomonadota</taxon>
        <taxon>Alphaproteobacteria</taxon>
        <taxon>Hyphomicrobiales</taxon>
        <taxon>Pleomorphomonadaceae</taxon>
        <taxon>Methylobrevis</taxon>
    </lineage>
</organism>
<dbReference type="InterPro" id="IPR002321">
    <property type="entry name" value="Cyt_c_II"/>
</dbReference>
<dbReference type="GO" id="GO:0009055">
    <property type="term" value="F:electron transfer activity"/>
    <property type="evidence" value="ECO:0007669"/>
    <property type="project" value="InterPro"/>
</dbReference>
<dbReference type="GO" id="GO:0022900">
    <property type="term" value="P:electron transport chain"/>
    <property type="evidence" value="ECO:0007669"/>
    <property type="project" value="InterPro"/>
</dbReference>
<accession>A0A931I029</accession>
<dbReference type="SUPFAM" id="SSF47175">
    <property type="entry name" value="Cytochromes"/>
    <property type="match status" value="1"/>
</dbReference>
<dbReference type="GO" id="GO:0020037">
    <property type="term" value="F:heme binding"/>
    <property type="evidence" value="ECO:0007669"/>
    <property type="project" value="InterPro"/>
</dbReference>
<dbReference type="InterPro" id="IPR010980">
    <property type="entry name" value="Cyt_c/b562"/>
</dbReference>
<dbReference type="PROSITE" id="PS51009">
    <property type="entry name" value="CYTCII"/>
    <property type="match status" value="1"/>
</dbReference>
<dbReference type="RefSeq" id="WP_197310951.1">
    <property type="nucleotide sequence ID" value="NZ_JADZLT010000049.1"/>
</dbReference>
<evidence type="ECO:0000313" key="1">
    <source>
        <dbReference type="EMBL" id="MBH0237887.1"/>
    </source>
</evidence>